<accession>A0A0P4RIC5</accession>
<dbReference type="AlphaFoldDB" id="A0A0P4RIC5"/>
<evidence type="ECO:0000313" key="4">
    <source>
        <dbReference type="Proteomes" id="UP000048965"/>
    </source>
</evidence>
<dbReference type="EMBL" id="BBNO01000017">
    <property type="protein sequence ID" value="GAO13037.1"/>
    <property type="molecule type" value="Genomic_DNA"/>
</dbReference>
<protein>
    <submittedName>
        <fullName evidence="3">Uncharacterized protein</fullName>
    </submittedName>
</protein>
<keyword evidence="2" id="KW-1133">Transmembrane helix</keyword>
<reference evidence="4" key="1">
    <citation type="submission" date="2014-09" db="EMBL/GenBank/DDBJ databases">
        <title>Whole genome shotgun sequence of Streptomyces sp. NBRC 110027.</title>
        <authorList>
            <person name="Komaki H."/>
            <person name="Ichikawa N."/>
            <person name="Katano-Makiyama Y."/>
            <person name="Hosoyama A."/>
            <person name="Hashimoto M."/>
            <person name="Uohara A."/>
            <person name="Kitahashi Y."/>
            <person name="Ohji S."/>
            <person name="Kimura A."/>
            <person name="Yamazoe A."/>
            <person name="Igarashi Y."/>
            <person name="Fujita N."/>
        </authorList>
    </citation>
    <scope>NUCLEOTIDE SEQUENCE [LARGE SCALE GENOMIC DNA]</scope>
    <source>
        <strain evidence="4">NBRC 110027</strain>
    </source>
</reference>
<proteinExistence type="predicted"/>
<evidence type="ECO:0000256" key="1">
    <source>
        <dbReference type="SAM" id="MobiDB-lite"/>
    </source>
</evidence>
<evidence type="ECO:0000313" key="3">
    <source>
        <dbReference type="EMBL" id="GAO13037.1"/>
    </source>
</evidence>
<dbReference type="Proteomes" id="UP000048965">
    <property type="component" value="Unassembled WGS sequence"/>
</dbReference>
<feature type="compositionally biased region" description="Basic and acidic residues" evidence="1">
    <location>
        <begin position="10"/>
        <end position="28"/>
    </location>
</feature>
<comment type="caution">
    <text evidence="3">The sequence shown here is derived from an EMBL/GenBank/DDBJ whole genome shotgun (WGS) entry which is preliminary data.</text>
</comment>
<dbReference type="RefSeq" id="WP_042162533.1">
    <property type="nucleotide sequence ID" value="NZ_BBNO01000017.1"/>
</dbReference>
<feature type="transmembrane region" description="Helical" evidence="2">
    <location>
        <begin position="102"/>
        <end position="122"/>
    </location>
</feature>
<feature type="transmembrane region" description="Helical" evidence="2">
    <location>
        <begin position="129"/>
        <end position="150"/>
    </location>
</feature>
<feature type="region of interest" description="Disordered" evidence="1">
    <location>
        <begin position="1"/>
        <end position="28"/>
    </location>
</feature>
<evidence type="ECO:0000256" key="2">
    <source>
        <dbReference type="SAM" id="Phobius"/>
    </source>
</evidence>
<organism evidence="3 4">
    <name type="scientific">Streptomyces lydicamycinicus</name>
    <dbReference type="NCBI Taxonomy" id="1546107"/>
    <lineage>
        <taxon>Bacteria</taxon>
        <taxon>Bacillati</taxon>
        <taxon>Actinomycetota</taxon>
        <taxon>Actinomycetes</taxon>
        <taxon>Kitasatosporales</taxon>
        <taxon>Streptomycetaceae</taxon>
        <taxon>Streptomyces</taxon>
    </lineage>
</organism>
<name>A0A0P4RIC5_9ACTN</name>
<sequence>MTSPDPDPDWLFKAEAESRSTEAEEARSAEFVEAAESLRSAAEYMREMAAPVAPPKERNWDISWFTNWIKYAPTGRALKVAAFTTGPLSAFVLWRFHQESDASGAAFAVFAGMLLGIVHVVKQAQFTRVLLWGPFVGLVYYPPAIISAAFNAAKALFVGGA</sequence>
<keyword evidence="2" id="KW-0472">Membrane</keyword>
<reference evidence="3 4" key="2">
    <citation type="journal article" date="2015" name="Stand. Genomic Sci.">
        <title>Draft genome sequence of marine-derived Streptomyces sp. TP-A0598, a producer of anti-MRSA antibiotic lydicamycins.</title>
        <authorList>
            <person name="Komaki H."/>
            <person name="Ichikawa N."/>
            <person name="Hosoyama A."/>
            <person name="Fujita N."/>
            <person name="Igarashi Y."/>
        </authorList>
    </citation>
    <scope>NUCLEOTIDE SEQUENCE [LARGE SCALE GENOMIC DNA]</scope>
    <source>
        <strain evidence="3 4">NBRC 110027</strain>
    </source>
</reference>
<keyword evidence="2" id="KW-0812">Transmembrane</keyword>
<gene>
    <name evidence="3" type="ORF">TPA0598_17_00180</name>
</gene>
<keyword evidence="4" id="KW-1185">Reference proteome</keyword>